<dbReference type="SUPFAM" id="SSF81383">
    <property type="entry name" value="F-box domain"/>
    <property type="match status" value="1"/>
</dbReference>
<dbReference type="InterPro" id="IPR001810">
    <property type="entry name" value="F-box_dom"/>
</dbReference>
<dbReference type="Pfam" id="PF00646">
    <property type="entry name" value="F-box"/>
    <property type="match status" value="1"/>
</dbReference>
<dbReference type="Gene3D" id="3.80.10.10">
    <property type="entry name" value="Ribonuclease Inhibitor"/>
    <property type="match status" value="1"/>
</dbReference>
<dbReference type="SMART" id="SM00579">
    <property type="entry name" value="FBD"/>
    <property type="match status" value="1"/>
</dbReference>
<dbReference type="AlphaFoldDB" id="A0A022QZW7"/>
<protein>
    <recommendedName>
        <fullName evidence="1">FBD domain-containing protein</fullName>
    </recommendedName>
</protein>
<sequence>MAAAITEEQSRKRVKHSQSIDRISDLPDSVICHILSFLRTKFSVRTSILCRRWMHLWAYKSSTINRFGLFHIQCSDYQLQTWVTFAVVRNVQKLYLCFLSKEDVRGFLPRCLFTCKTLVAMRLRSCGVIPVRRAAVCLPLLKKLHLIYVRFEADESLTHLISGCPVLRELSIKLSHAMAYCNVSSPTIKRLMLDFKSDGTRLEINTPAVKYLKISDSFSEHIKCGVLNSLTKADINLINDENKPDYFLYSRSLLELIDRFRNFCEEIQGWMEPLQKVPTCLLSHLKIINVVNIKGKKHELEIIKYLLRNAKVLERMEISYPGSLGSNEENNMLKKISLFQRGSGACKVAFVAA</sequence>
<dbReference type="PANTHER" id="PTHR31900">
    <property type="entry name" value="F-BOX/RNI SUPERFAMILY PROTEIN-RELATED"/>
    <property type="match status" value="1"/>
</dbReference>
<dbReference type="PANTHER" id="PTHR31900:SF34">
    <property type="entry name" value="EMB|CAB62440.1-RELATED"/>
    <property type="match status" value="1"/>
</dbReference>
<evidence type="ECO:0000313" key="3">
    <source>
        <dbReference type="Proteomes" id="UP000030748"/>
    </source>
</evidence>
<dbReference type="STRING" id="4155.A0A022QZW7"/>
<gene>
    <name evidence="2" type="ORF">MIMGU_mgv1a018685mg</name>
</gene>
<evidence type="ECO:0000313" key="2">
    <source>
        <dbReference type="EMBL" id="EYU33521.1"/>
    </source>
</evidence>
<dbReference type="EMBL" id="KI630758">
    <property type="protein sequence ID" value="EYU33521.1"/>
    <property type="molecule type" value="Genomic_DNA"/>
</dbReference>
<dbReference type="InterPro" id="IPR032675">
    <property type="entry name" value="LRR_dom_sf"/>
</dbReference>
<dbReference type="Pfam" id="PF24758">
    <property type="entry name" value="LRR_At5g56370"/>
    <property type="match status" value="1"/>
</dbReference>
<dbReference type="CDD" id="cd22160">
    <property type="entry name" value="F-box_AtFBL13-like"/>
    <property type="match status" value="1"/>
</dbReference>
<keyword evidence="3" id="KW-1185">Reference proteome</keyword>
<dbReference type="Pfam" id="PF08387">
    <property type="entry name" value="FBD"/>
    <property type="match status" value="1"/>
</dbReference>
<dbReference type="SUPFAM" id="SSF52047">
    <property type="entry name" value="RNI-like"/>
    <property type="match status" value="1"/>
</dbReference>
<evidence type="ECO:0000259" key="1">
    <source>
        <dbReference type="SMART" id="SM00579"/>
    </source>
</evidence>
<dbReference type="InterPro" id="IPR053781">
    <property type="entry name" value="F-box_AtFBL13-like"/>
</dbReference>
<dbReference type="Gene3D" id="1.20.1280.50">
    <property type="match status" value="1"/>
</dbReference>
<feature type="domain" description="FBD" evidence="1">
    <location>
        <begin position="279"/>
        <end position="351"/>
    </location>
</feature>
<proteinExistence type="predicted"/>
<name>A0A022QZW7_ERYGU</name>
<dbReference type="InterPro" id="IPR055411">
    <property type="entry name" value="LRR_FXL15/At3g58940/PEG3-like"/>
</dbReference>
<dbReference type="InterPro" id="IPR036047">
    <property type="entry name" value="F-box-like_dom_sf"/>
</dbReference>
<dbReference type="InterPro" id="IPR050232">
    <property type="entry name" value="FBL13/AtMIF1-like"/>
</dbReference>
<dbReference type="InterPro" id="IPR006566">
    <property type="entry name" value="FBD"/>
</dbReference>
<organism evidence="2 3">
    <name type="scientific">Erythranthe guttata</name>
    <name type="common">Yellow monkey flower</name>
    <name type="synonym">Mimulus guttatus</name>
    <dbReference type="NCBI Taxonomy" id="4155"/>
    <lineage>
        <taxon>Eukaryota</taxon>
        <taxon>Viridiplantae</taxon>
        <taxon>Streptophyta</taxon>
        <taxon>Embryophyta</taxon>
        <taxon>Tracheophyta</taxon>
        <taxon>Spermatophyta</taxon>
        <taxon>Magnoliopsida</taxon>
        <taxon>eudicotyledons</taxon>
        <taxon>Gunneridae</taxon>
        <taxon>Pentapetalae</taxon>
        <taxon>asterids</taxon>
        <taxon>lamiids</taxon>
        <taxon>Lamiales</taxon>
        <taxon>Phrymaceae</taxon>
        <taxon>Erythranthe</taxon>
    </lineage>
</organism>
<reference evidence="2 3" key="1">
    <citation type="journal article" date="2013" name="Proc. Natl. Acad. Sci. U.S.A.">
        <title>Fine-scale variation in meiotic recombination in Mimulus inferred from population shotgun sequencing.</title>
        <authorList>
            <person name="Hellsten U."/>
            <person name="Wright K.M."/>
            <person name="Jenkins J."/>
            <person name="Shu S."/>
            <person name="Yuan Y."/>
            <person name="Wessler S.R."/>
            <person name="Schmutz J."/>
            <person name="Willis J.H."/>
            <person name="Rokhsar D.S."/>
        </authorList>
    </citation>
    <scope>NUCLEOTIDE SEQUENCE [LARGE SCALE GENOMIC DNA]</scope>
    <source>
        <strain evidence="3">cv. DUN x IM62</strain>
    </source>
</reference>
<accession>A0A022QZW7</accession>
<dbReference type="Proteomes" id="UP000030748">
    <property type="component" value="Unassembled WGS sequence"/>
</dbReference>